<accession>A0A917BT85</accession>
<comment type="caution">
    <text evidence="1">The sequence shown here is derived from an EMBL/GenBank/DDBJ whole genome shotgun (WGS) entry which is preliminary data.</text>
</comment>
<dbReference type="EMBL" id="BMEM01000004">
    <property type="protein sequence ID" value="GGF55877.1"/>
    <property type="molecule type" value="Genomic_DNA"/>
</dbReference>
<dbReference type="AlphaFoldDB" id="A0A917BT85"/>
<protein>
    <recommendedName>
        <fullName evidence="3">ATP-dependent endonuclease</fullName>
    </recommendedName>
</protein>
<dbReference type="RefSeq" id="WP_188431231.1">
    <property type="nucleotide sequence ID" value="NZ_BAABKH010000014.1"/>
</dbReference>
<organism evidence="1 2">
    <name type="scientific">Ornithinimicrobium tianjinense</name>
    <dbReference type="NCBI Taxonomy" id="1195761"/>
    <lineage>
        <taxon>Bacteria</taxon>
        <taxon>Bacillati</taxon>
        <taxon>Actinomycetota</taxon>
        <taxon>Actinomycetes</taxon>
        <taxon>Micrococcales</taxon>
        <taxon>Ornithinimicrobiaceae</taxon>
        <taxon>Ornithinimicrobium</taxon>
    </lineage>
</organism>
<dbReference type="Proteomes" id="UP000605670">
    <property type="component" value="Unassembled WGS sequence"/>
</dbReference>
<reference evidence="1" key="1">
    <citation type="journal article" date="2014" name="Int. J. Syst. Evol. Microbiol.">
        <title>Complete genome sequence of Corynebacterium casei LMG S-19264T (=DSM 44701T), isolated from a smear-ripened cheese.</title>
        <authorList>
            <consortium name="US DOE Joint Genome Institute (JGI-PGF)"/>
            <person name="Walter F."/>
            <person name="Albersmeier A."/>
            <person name="Kalinowski J."/>
            <person name="Ruckert C."/>
        </authorList>
    </citation>
    <scope>NUCLEOTIDE SEQUENCE</scope>
    <source>
        <strain evidence="1">CGMCC 1.12160</strain>
    </source>
</reference>
<reference evidence="1" key="2">
    <citation type="submission" date="2020-09" db="EMBL/GenBank/DDBJ databases">
        <authorList>
            <person name="Sun Q."/>
            <person name="Zhou Y."/>
        </authorList>
    </citation>
    <scope>NUCLEOTIDE SEQUENCE</scope>
    <source>
        <strain evidence="1">CGMCC 1.12160</strain>
    </source>
</reference>
<gene>
    <name evidence="1" type="ORF">GCM10011366_24720</name>
</gene>
<evidence type="ECO:0008006" key="3">
    <source>
        <dbReference type="Google" id="ProtNLM"/>
    </source>
</evidence>
<proteinExistence type="predicted"/>
<evidence type="ECO:0000313" key="2">
    <source>
        <dbReference type="Proteomes" id="UP000605670"/>
    </source>
</evidence>
<sequence length="203" mass="21918">MPVAPAVPVLVLLEGPSDVAALDAVLDGQSQGQGPRRTGEGTAYRLVDMGGVTNVARHLAAAGRQRPAAEVLGLCDAAEAWVVVRALREAGRDVDDVADLARWGFFVCDRDLEEELIRALGAEACLALLEREGLGERFRAFSRQRPWVDRPVEDRLHRFAGVASGRKIRLARAMAAALRPDEVPPPIAALVSRLMADRRSARA</sequence>
<name>A0A917BT85_9MICO</name>
<evidence type="ECO:0000313" key="1">
    <source>
        <dbReference type="EMBL" id="GGF55877.1"/>
    </source>
</evidence>
<keyword evidence="2" id="KW-1185">Reference proteome</keyword>